<feature type="compositionally biased region" description="Low complexity" evidence="1">
    <location>
        <begin position="180"/>
        <end position="192"/>
    </location>
</feature>
<dbReference type="Proteomes" id="UP000297280">
    <property type="component" value="Unassembled WGS sequence"/>
</dbReference>
<accession>A0A4Z1KJ65</accession>
<organism evidence="2 3">
    <name type="scientific">Botrytis porri</name>
    <dbReference type="NCBI Taxonomy" id="87229"/>
    <lineage>
        <taxon>Eukaryota</taxon>
        <taxon>Fungi</taxon>
        <taxon>Dikarya</taxon>
        <taxon>Ascomycota</taxon>
        <taxon>Pezizomycotina</taxon>
        <taxon>Leotiomycetes</taxon>
        <taxon>Helotiales</taxon>
        <taxon>Sclerotiniaceae</taxon>
        <taxon>Botrytis</taxon>
    </lineage>
</organism>
<sequence length="278" mass="31410">MAERAEEEKIQRDKSRKEEIARELDKLRREDYIQEGRRLYENYRCREGERLGEESQLLRLDSAWEHGFDVRREDVRRWALGLTYRPDDHPVVLFFKVGPSGPQLHRLAPPSQHSQPPQPPRPPPPPPPRRSHRPAPSPPSNTIPPPRTQSEHIPLPPSPPSPPSPRRSRHHHNPDLPEPRSSSRGRSHCSTSKHTLTATNIAKHNEINKSSMNNKPAAPKTSRSKHKDKKFISRTSRIKTSGKARVKDCIQVGAAVGRAGAEVGRGLWNVAVIVATAI</sequence>
<feature type="compositionally biased region" description="Pro residues" evidence="1">
    <location>
        <begin position="116"/>
        <end position="128"/>
    </location>
</feature>
<dbReference type="AlphaFoldDB" id="A0A4Z1KJ65"/>
<name>A0A4Z1KJ65_9HELO</name>
<evidence type="ECO:0000256" key="1">
    <source>
        <dbReference type="SAM" id="MobiDB-lite"/>
    </source>
</evidence>
<keyword evidence="3" id="KW-1185">Reference proteome</keyword>
<gene>
    <name evidence="2" type="ORF">BPOR_0332g00010</name>
</gene>
<dbReference type="STRING" id="87229.A0A4Z1KJ65"/>
<evidence type="ECO:0000313" key="3">
    <source>
        <dbReference type="Proteomes" id="UP000297280"/>
    </source>
</evidence>
<comment type="caution">
    <text evidence="2">The sequence shown here is derived from an EMBL/GenBank/DDBJ whole genome shotgun (WGS) entry which is preliminary data.</text>
</comment>
<evidence type="ECO:0000313" key="2">
    <source>
        <dbReference type="EMBL" id="TGO86123.1"/>
    </source>
</evidence>
<feature type="compositionally biased region" description="Polar residues" evidence="1">
    <location>
        <begin position="193"/>
        <end position="214"/>
    </location>
</feature>
<feature type="compositionally biased region" description="Pro residues" evidence="1">
    <location>
        <begin position="135"/>
        <end position="147"/>
    </location>
</feature>
<feature type="region of interest" description="Disordered" evidence="1">
    <location>
        <begin position="102"/>
        <end position="239"/>
    </location>
</feature>
<proteinExistence type="predicted"/>
<dbReference type="EMBL" id="PQXO01000331">
    <property type="protein sequence ID" value="TGO86123.1"/>
    <property type="molecule type" value="Genomic_DNA"/>
</dbReference>
<feature type="compositionally biased region" description="Pro residues" evidence="1">
    <location>
        <begin position="154"/>
        <end position="165"/>
    </location>
</feature>
<protein>
    <submittedName>
        <fullName evidence="2">Uncharacterized protein</fullName>
    </submittedName>
</protein>
<reference evidence="2 3" key="1">
    <citation type="submission" date="2017-12" db="EMBL/GenBank/DDBJ databases">
        <title>Comparative genomics of Botrytis spp.</title>
        <authorList>
            <person name="Valero-Jimenez C.A."/>
            <person name="Tapia P."/>
            <person name="Veloso J."/>
            <person name="Silva-Moreno E."/>
            <person name="Staats M."/>
            <person name="Valdes J.H."/>
            <person name="Van Kan J.A.L."/>
        </authorList>
    </citation>
    <scope>NUCLEOTIDE SEQUENCE [LARGE SCALE GENOMIC DNA]</scope>
    <source>
        <strain evidence="2 3">MUCL3349</strain>
    </source>
</reference>
<dbReference type="OrthoDB" id="3560362at2759"/>